<dbReference type="InterPro" id="IPR001789">
    <property type="entry name" value="Sig_transdc_resp-reg_receiver"/>
</dbReference>
<dbReference type="GO" id="GO:0003677">
    <property type="term" value="F:DNA binding"/>
    <property type="evidence" value="ECO:0007669"/>
    <property type="project" value="InterPro"/>
</dbReference>
<keyword evidence="5" id="KW-1185">Reference proteome</keyword>
<feature type="domain" description="Response regulatory" evidence="2">
    <location>
        <begin position="4"/>
        <end position="115"/>
    </location>
</feature>
<organism evidence="4">
    <name type="scientific">Lentimicrobium saccharophilum</name>
    <dbReference type="NCBI Taxonomy" id="1678841"/>
    <lineage>
        <taxon>Bacteria</taxon>
        <taxon>Pseudomonadati</taxon>
        <taxon>Bacteroidota</taxon>
        <taxon>Bacteroidia</taxon>
        <taxon>Bacteroidales</taxon>
        <taxon>Lentimicrobiaceae</taxon>
        <taxon>Lentimicrobium</taxon>
    </lineage>
</organism>
<dbReference type="AlphaFoldDB" id="A0A0S7BYU2"/>
<dbReference type="GO" id="GO:0000156">
    <property type="term" value="F:phosphorelay response regulator activity"/>
    <property type="evidence" value="ECO:0007669"/>
    <property type="project" value="InterPro"/>
</dbReference>
<keyword evidence="1" id="KW-0597">Phosphoprotein</keyword>
<dbReference type="PROSITE" id="PS50110">
    <property type="entry name" value="RESPONSE_REGULATORY"/>
    <property type="match status" value="1"/>
</dbReference>
<dbReference type="Pfam" id="PF00072">
    <property type="entry name" value="Response_reg"/>
    <property type="match status" value="1"/>
</dbReference>
<accession>A0A0S7BYU2</accession>
<dbReference type="STRING" id="1678841.TBC1_111844"/>
<dbReference type="Gene3D" id="2.40.50.1020">
    <property type="entry name" value="LytTr DNA-binding domain"/>
    <property type="match status" value="1"/>
</dbReference>
<dbReference type="PANTHER" id="PTHR37299:SF1">
    <property type="entry name" value="STAGE 0 SPORULATION PROTEIN A HOMOLOG"/>
    <property type="match status" value="1"/>
</dbReference>
<feature type="domain" description="HTH LytTR-type" evidence="3">
    <location>
        <begin position="143"/>
        <end position="241"/>
    </location>
</feature>
<dbReference type="InterPro" id="IPR007492">
    <property type="entry name" value="LytTR_DNA-bd_dom"/>
</dbReference>
<dbReference type="InterPro" id="IPR011006">
    <property type="entry name" value="CheY-like_superfamily"/>
</dbReference>
<dbReference type="OrthoDB" id="1490554at2"/>
<dbReference type="Proteomes" id="UP000053091">
    <property type="component" value="Unassembled WGS sequence"/>
</dbReference>
<dbReference type="SUPFAM" id="SSF52172">
    <property type="entry name" value="CheY-like"/>
    <property type="match status" value="1"/>
</dbReference>
<evidence type="ECO:0000259" key="2">
    <source>
        <dbReference type="PROSITE" id="PS50110"/>
    </source>
</evidence>
<name>A0A0S7BYU2_9BACT</name>
<proteinExistence type="predicted"/>
<dbReference type="EMBL" id="DF968182">
    <property type="protein sequence ID" value="GAP43687.1"/>
    <property type="molecule type" value="Genomic_DNA"/>
</dbReference>
<feature type="modified residue" description="4-aspartylphosphate" evidence="1">
    <location>
        <position position="55"/>
    </location>
</feature>
<evidence type="ECO:0000313" key="4">
    <source>
        <dbReference type="EMBL" id="GAP43687.1"/>
    </source>
</evidence>
<dbReference type="SMART" id="SM00448">
    <property type="entry name" value="REC"/>
    <property type="match status" value="1"/>
</dbReference>
<protein>
    <submittedName>
        <fullName evidence="4">Two component transcriptional regulator, LytTR family</fullName>
    </submittedName>
</protein>
<dbReference type="SMART" id="SM00850">
    <property type="entry name" value="LytTR"/>
    <property type="match status" value="1"/>
</dbReference>
<dbReference type="Gene3D" id="3.40.50.2300">
    <property type="match status" value="1"/>
</dbReference>
<evidence type="ECO:0000256" key="1">
    <source>
        <dbReference type="PROSITE-ProRule" id="PRU00169"/>
    </source>
</evidence>
<dbReference type="PANTHER" id="PTHR37299">
    <property type="entry name" value="TRANSCRIPTIONAL REGULATOR-RELATED"/>
    <property type="match status" value="1"/>
</dbReference>
<dbReference type="PROSITE" id="PS50930">
    <property type="entry name" value="HTH_LYTTR"/>
    <property type="match status" value="1"/>
</dbReference>
<dbReference type="RefSeq" id="WP_062041219.1">
    <property type="nucleotide sequence ID" value="NZ_DF968182.1"/>
</dbReference>
<dbReference type="Pfam" id="PF04397">
    <property type="entry name" value="LytTR"/>
    <property type="match status" value="1"/>
</dbReference>
<evidence type="ECO:0000313" key="5">
    <source>
        <dbReference type="Proteomes" id="UP000053091"/>
    </source>
</evidence>
<evidence type="ECO:0000259" key="3">
    <source>
        <dbReference type="PROSITE" id="PS50930"/>
    </source>
</evidence>
<reference evidence="4" key="1">
    <citation type="journal article" date="2015" name="Genome Announc.">
        <title>Draft Genome Sequence of Bacteroidales Strain TBC1, a Novel Isolate from a Methanogenic Wastewater Treatment System.</title>
        <authorList>
            <person name="Tourlousse D.M."/>
            <person name="Matsuura N."/>
            <person name="Sun L."/>
            <person name="Toyonaga M."/>
            <person name="Kuroda K."/>
            <person name="Ohashi A."/>
            <person name="Cruz R."/>
            <person name="Yamaguchi T."/>
            <person name="Sekiguchi Y."/>
        </authorList>
    </citation>
    <scope>NUCLEOTIDE SEQUENCE [LARGE SCALE GENOMIC DNA]</scope>
    <source>
        <strain evidence="4">TBC1</strain>
    </source>
</reference>
<dbReference type="PATRIC" id="fig|1678841.3.peg.2051"/>
<sequence>MKISCIAVDDEPLALDILREYCAKVPFLNLQCTFDNALETLEYLRNNSVDLLLLDIQMEDLTGIQLLNALKTKPYVILTTAYDNYALQGFELDVADYLLKPISFERFVRGIDKVYERMLKEKTAPAIKPENHVPAAGEAQDYFFVKTETRIEKITTSEVLYVEGMGDYWRIVTTNRRIMTLMNARGIEENLHEPRFCRVHKSWFVAIDKIDFVERKHIKIRDQRIPVSDTYLKNFFDIIEKRKK</sequence>
<dbReference type="InterPro" id="IPR046947">
    <property type="entry name" value="LytR-like"/>
</dbReference>
<gene>
    <name evidence="4" type="ORF">TBC1_111844</name>
</gene>